<keyword evidence="1" id="KW-0812">Transmembrane</keyword>
<reference evidence="2" key="1">
    <citation type="submission" date="2014-07" db="EMBL/GenBank/DDBJ databases">
        <title>Identification of a novel salt tolerance gene in wild soybean by whole-genome sequencing.</title>
        <authorList>
            <person name="Lam H.-M."/>
            <person name="Qi X."/>
            <person name="Li M.-W."/>
            <person name="Liu X."/>
            <person name="Xie M."/>
            <person name="Ni M."/>
            <person name="Xu X."/>
        </authorList>
    </citation>
    <scope>NUCLEOTIDE SEQUENCE [LARGE SCALE GENOMIC DNA]</scope>
    <source>
        <tissue evidence="2">Root</tissue>
    </source>
</reference>
<evidence type="ECO:0000256" key="1">
    <source>
        <dbReference type="SAM" id="Phobius"/>
    </source>
</evidence>
<keyword evidence="1" id="KW-1133">Transmembrane helix</keyword>
<name>A0A0B2R174_GLYSO</name>
<proteinExistence type="predicted"/>
<sequence>MRGCEQVLADATIKRVKGASNRITLQIICIHFSSLYFFCVILGFWFVLLSLIFWSGIR</sequence>
<dbReference type="AlphaFoldDB" id="A0A0B2R174"/>
<accession>A0A0B2R174</accession>
<keyword evidence="1" id="KW-0472">Membrane</keyword>
<dbReference type="EMBL" id="KN654119">
    <property type="protein sequence ID" value="KHN26024.1"/>
    <property type="molecule type" value="Genomic_DNA"/>
</dbReference>
<dbReference type="Proteomes" id="UP000053555">
    <property type="component" value="Unassembled WGS sequence"/>
</dbReference>
<gene>
    <name evidence="2" type="ORF">glysoja_038246</name>
</gene>
<feature type="transmembrane region" description="Helical" evidence="1">
    <location>
        <begin position="35"/>
        <end position="57"/>
    </location>
</feature>
<evidence type="ECO:0000313" key="2">
    <source>
        <dbReference type="EMBL" id="KHN26024.1"/>
    </source>
</evidence>
<protein>
    <submittedName>
        <fullName evidence="2">Uncharacterized protein</fullName>
    </submittedName>
</protein>
<organism evidence="2">
    <name type="scientific">Glycine soja</name>
    <name type="common">Wild soybean</name>
    <dbReference type="NCBI Taxonomy" id="3848"/>
    <lineage>
        <taxon>Eukaryota</taxon>
        <taxon>Viridiplantae</taxon>
        <taxon>Streptophyta</taxon>
        <taxon>Embryophyta</taxon>
        <taxon>Tracheophyta</taxon>
        <taxon>Spermatophyta</taxon>
        <taxon>Magnoliopsida</taxon>
        <taxon>eudicotyledons</taxon>
        <taxon>Gunneridae</taxon>
        <taxon>Pentapetalae</taxon>
        <taxon>rosids</taxon>
        <taxon>fabids</taxon>
        <taxon>Fabales</taxon>
        <taxon>Fabaceae</taxon>
        <taxon>Papilionoideae</taxon>
        <taxon>50 kb inversion clade</taxon>
        <taxon>NPAAA clade</taxon>
        <taxon>indigoferoid/millettioid clade</taxon>
        <taxon>Phaseoleae</taxon>
        <taxon>Glycine</taxon>
        <taxon>Glycine subgen. Soja</taxon>
    </lineage>
</organism>